<dbReference type="SUPFAM" id="SSF54909">
    <property type="entry name" value="Dimeric alpha+beta barrel"/>
    <property type="match status" value="1"/>
</dbReference>
<reference evidence="1" key="1">
    <citation type="submission" date="2021-01" db="EMBL/GenBank/DDBJ databases">
        <authorList>
            <person name="Corre E."/>
            <person name="Pelletier E."/>
            <person name="Niang G."/>
            <person name="Scheremetjew M."/>
            <person name="Finn R."/>
            <person name="Kale V."/>
            <person name="Holt S."/>
            <person name="Cochrane G."/>
            <person name="Meng A."/>
            <person name="Brown T."/>
            <person name="Cohen L."/>
        </authorList>
    </citation>
    <scope>NUCLEOTIDE SEQUENCE</scope>
    <source>
        <strain evidence="1">ECT3854</strain>
    </source>
</reference>
<dbReference type="EMBL" id="HBFW01006277">
    <property type="protein sequence ID" value="CAD8933037.1"/>
    <property type="molecule type" value="Transcribed_RNA"/>
</dbReference>
<protein>
    <recommendedName>
        <fullName evidence="2">DUF3291 domain-containing protein</fullName>
    </recommendedName>
</protein>
<proteinExistence type="predicted"/>
<organism evidence="1">
    <name type="scientific">Cyclophora tenuis</name>
    <name type="common">Marine diatom</name>
    <dbReference type="NCBI Taxonomy" id="216820"/>
    <lineage>
        <taxon>Eukaryota</taxon>
        <taxon>Sar</taxon>
        <taxon>Stramenopiles</taxon>
        <taxon>Ochrophyta</taxon>
        <taxon>Bacillariophyta</taxon>
        <taxon>Fragilariophyceae</taxon>
        <taxon>Fragilariophycidae</taxon>
        <taxon>Cyclophorales</taxon>
        <taxon>Cyclophoraceae</taxon>
        <taxon>Cyclophora</taxon>
    </lineage>
</organism>
<dbReference type="InterPro" id="IPR011008">
    <property type="entry name" value="Dimeric_a/b-barrel"/>
</dbReference>
<gene>
    <name evidence="1" type="ORF">CTEN0397_LOCUS4066</name>
</gene>
<accession>A0A7S1D0U1</accession>
<name>A0A7S1D0U1_CYCTE</name>
<dbReference type="AlphaFoldDB" id="A0A7S1D0U1"/>
<evidence type="ECO:0008006" key="2">
    <source>
        <dbReference type="Google" id="ProtNLM"/>
    </source>
</evidence>
<sequence>MVSFGNNNSHQYYVSITGLRLKSFWSYFSFGRHAVGCYTEAMSTEGNVLTDTKQIDGVHHTLTAWESREAMRKFMLSDTHRKAMKAFPTIATGKTYGYWTDHIPNWEEAREIWELNGREYSTSKSSTTTTPRVKVAVADVEHDTTSVIQNSPN</sequence>
<evidence type="ECO:0000313" key="1">
    <source>
        <dbReference type="EMBL" id="CAD8933037.1"/>
    </source>
</evidence>